<accession>A0A433D3K6</accession>
<dbReference type="AlphaFoldDB" id="A0A433D3K6"/>
<keyword evidence="2" id="KW-1185">Reference proteome</keyword>
<dbReference type="OrthoDB" id="2379842at2759"/>
<evidence type="ECO:0008006" key="3">
    <source>
        <dbReference type="Google" id="ProtNLM"/>
    </source>
</evidence>
<organism evidence="1 2">
    <name type="scientific">Jimgerdemannia flammicorona</name>
    <dbReference type="NCBI Taxonomy" id="994334"/>
    <lineage>
        <taxon>Eukaryota</taxon>
        <taxon>Fungi</taxon>
        <taxon>Fungi incertae sedis</taxon>
        <taxon>Mucoromycota</taxon>
        <taxon>Mucoromycotina</taxon>
        <taxon>Endogonomycetes</taxon>
        <taxon>Endogonales</taxon>
        <taxon>Endogonaceae</taxon>
        <taxon>Jimgerdemannia</taxon>
    </lineage>
</organism>
<reference evidence="1 2" key="1">
    <citation type="journal article" date="2018" name="New Phytol.">
        <title>Phylogenomics of Endogonaceae and evolution of mycorrhizas within Mucoromycota.</title>
        <authorList>
            <person name="Chang Y."/>
            <person name="Desiro A."/>
            <person name="Na H."/>
            <person name="Sandor L."/>
            <person name="Lipzen A."/>
            <person name="Clum A."/>
            <person name="Barry K."/>
            <person name="Grigoriev I.V."/>
            <person name="Martin F.M."/>
            <person name="Stajich J.E."/>
            <person name="Smith M.E."/>
            <person name="Bonito G."/>
            <person name="Spatafora J.W."/>
        </authorList>
    </citation>
    <scope>NUCLEOTIDE SEQUENCE [LARGE SCALE GENOMIC DNA]</scope>
    <source>
        <strain evidence="1 2">GMNB39</strain>
    </source>
</reference>
<sequence length="349" mass="39689">MNLSNLYTNVTRLLPYQSSNPMSRILFDRNTVLGAFSTIDTTADGNLSTLTMDERSQPVNSKLLRPLAEPDTPSRKPGLRPLTTIDLTVDGRSEKPAREPFPTIDLTVDSGLQSLEISEGRGRPRSNKRIRLADEPATDRCSKAKIYVFDEEAEEAEELATMLDPCIPQAIVRHMYNVKDDGNCGFRSLAIAIRGDEEDWSHVKTAMRAQFEKRDKLYRDWLCYEMDRIRRILACTRSPCPKNRWFLLPDCAQIAADTFRAPVVALCGETRTLFLPIEKKLDATMNMIVLQWVNGNHIVLVELKRDARISLPILNPQHEPMCKLHGLWDGLDNVEACERWFGDNCVLIE</sequence>
<comment type="caution">
    <text evidence="1">The sequence shown here is derived from an EMBL/GenBank/DDBJ whole genome shotgun (WGS) entry which is preliminary data.</text>
</comment>
<name>A0A433D3K6_9FUNG</name>
<evidence type="ECO:0000313" key="2">
    <source>
        <dbReference type="Proteomes" id="UP000268093"/>
    </source>
</evidence>
<dbReference type="CDD" id="cd22744">
    <property type="entry name" value="OTU"/>
    <property type="match status" value="1"/>
</dbReference>
<dbReference type="EMBL" id="RBNI01007324">
    <property type="protein sequence ID" value="RUP45418.1"/>
    <property type="molecule type" value="Genomic_DNA"/>
</dbReference>
<gene>
    <name evidence="1" type="ORF">BC936DRAFT_148210</name>
</gene>
<evidence type="ECO:0000313" key="1">
    <source>
        <dbReference type="EMBL" id="RUP45418.1"/>
    </source>
</evidence>
<protein>
    <recommendedName>
        <fullName evidence="3">OTU domain-containing protein</fullName>
    </recommendedName>
</protein>
<proteinExistence type="predicted"/>
<dbReference type="Proteomes" id="UP000268093">
    <property type="component" value="Unassembled WGS sequence"/>
</dbReference>